<reference evidence="1 2" key="1">
    <citation type="submission" date="2014-01" db="EMBL/GenBank/DDBJ databases">
        <authorList>
            <person name="Zelazny A."/>
            <person name="Olivier K."/>
            <person name="Sampaio E.P."/>
            <person name="Holland S.M."/>
            <person name="Tallon L.J."/>
            <person name="Sadzewicz L.K."/>
            <person name="Sengamalay N."/>
            <person name="Fraser C.M."/>
            <person name="Hine E."/>
            <person name="Shefchek K.A."/>
            <person name="Das S.P."/>
            <person name="Shallom S.J."/>
            <person name="Agrawal S."/>
            <person name="Tettelin H."/>
        </authorList>
    </citation>
    <scope>NUCLEOTIDE SEQUENCE [LARGE SCALE GENOMIC DNA]</scope>
    <source>
        <strain evidence="1 2">MAB_030201_1075</strain>
    </source>
</reference>
<evidence type="ECO:0000313" key="1">
    <source>
        <dbReference type="EMBL" id="ETZ89194.1"/>
    </source>
</evidence>
<gene>
    <name evidence="1" type="ORF">L829_2769</name>
</gene>
<accession>A0A829PPP9</accession>
<dbReference type="AlphaFoldDB" id="A0A829PPP9"/>
<comment type="caution">
    <text evidence="1">The sequence shown here is derived from an EMBL/GenBank/DDBJ whole genome shotgun (WGS) entry which is preliminary data.</text>
</comment>
<proteinExistence type="predicted"/>
<dbReference type="Proteomes" id="UP000019854">
    <property type="component" value="Unassembled WGS sequence"/>
</dbReference>
<sequence>MTATNASSSAKIRTVAHPWAAPVISTADPAIDLPDTLMGVRD</sequence>
<organism evidence="1 2">
    <name type="scientific">Mycobacteroides abscessus MAB_030201_1075</name>
    <dbReference type="NCBI Taxonomy" id="1335410"/>
    <lineage>
        <taxon>Bacteria</taxon>
        <taxon>Bacillati</taxon>
        <taxon>Actinomycetota</taxon>
        <taxon>Actinomycetes</taxon>
        <taxon>Mycobacteriales</taxon>
        <taxon>Mycobacteriaceae</taxon>
        <taxon>Mycobacteroides</taxon>
        <taxon>Mycobacteroides abscessus</taxon>
    </lineage>
</organism>
<dbReference type="EMBL" id="JAOX01000001">
    <property type="protein sequence ID" value="ETZ89194.1"/>
    <property type="molecule type" value="Genomic_DNA"/>
</dbReference>
<name>A0A829PPP9_9MYCO</name>
<protein>
    <submittedName>
        <fullName evidence="1">Uncharacterized protein</fullName>
    </submittedName>
</protein>
<evidence type="ECO:0000313" key="2">
    <source>
        <dbReference type="Proteomes" id="UP000019854"/>
    </source>
</evidence>